<dbReference type="Proteomes" id="UP001518990">
    <property type="component" value="Unassembled WGS sequence"/>
</dbReference>
<dbReference type="InterPro" id="IPR040919">
    <property type="entry name" value="Asparaginase_C"/>
</dbReference>
<dbReference type="InterPro" id="IPR006034">
    <property type="entry name" value="Asparaginase/glutaminase-like"/>
</dbReference>
<evidence type="ECO:0000313" key="5">
    <source>
        <dbReference type="EMBL" id="MBO1076555.1"/>
    </source>
</evidence>
<evidence type="ECO:0000259" key="4">
    <source>
        <dbReference type="Pfam" id="PF17763"/>
    </source>
</evidence>
<keyword evidence="6" id="KW-1185">Reference proteome</keyword>
<dbReference type="Pfam" id="PF17763">
    <property type="entry name" value="Asparaginase_C"/>
    <property type="match status" value="1"/>
</dbReference>
<dbReference type="InterPro" id="IPR037152">
    <property type="entry name" value="L-asparaginase_N_sf"/>
</dbReference>
<dbReference type="SUPFAM" id="SSF53774">
    <property type="entry name" value="Glutaminase/Asparaginase"/>
    <property type="match status" value="1"/>
</dbReference>
<reference evidence="5 6" key="1">
    <citation type="submission" date="2020-09" db="EMBL/GenBank/DDBJ databases">
        <title>Roseomonas.</title>
        <authorList>
            <person name="Zhu W."/>
        </authorList>
    </citation>
    <scope>NUCLEOTIDE SEQUENCE [LARGE SCALE GENOMIC DNA]</scope>
    <source>
        <strain evidence="5 6">1311</strain>
    </source>
</reference>
<dbReference type="SMART" id="SM00870">
    <property type="entry name" value="Asparaginase"/>
    <property type="match status" value="1"/>
</dbReference>
<proteinExistence type="inferred from homology"/>
<dbReference type="CDD" id="cd08964">
    <property type="entry name" value="L-asparaginase_II"/>
    <property type="match status" value="1"/>
</dbReference>
<dbReference type="PRINTS" id="PR00139">
    <property type="entry name" value="ASNGLNASE"/>
</dbReference>
<dbReference type="RefSeq" id="WP_207449672.1">
    <property type="nucleotide sequence ID" value="NZ_CP061095.1"/>
</dbReference>
<dbReference type="InterPro" id="IPR004550">
    <property type="entry name" value="AsnASE_II"/>
</dbReference>
<dbReference type="InterPro" id="IPR027473">
    <property type="entry name" value="L-asparaginase_C"/>
</dbReference>
<dbReference type="Gene3D" id="3.40.50.1170">
    <property type="entry name" value="L-asparaginase, N-terminal domain"/>
    <property type="match status" value="1"/>
</dbReference>
<protein>
    <submittedName>
        <fullName evidence="5">Asparaginase</fullName>
    </submittedName>
</protein>
<gene>
    <name evidence="5" type="ORF">IAI60_18230</name>
</gene>
<comment type="caution">
    <text evidence="5">The sequence shown here is derived from an EMBL/GenBank/DDBJ whole genome shotgun (WGS) entry which is preliminary data.</text>
</comment>
<dbReference type="PANTHER" id="PTHR11707">
    <property type="entry name" value="L-ASPARAGINASE"/>
    <property type="match status" value="1"/>
</dbReference>
<dbReference type="PIRSF" id="PIRSF001220">
    <property type="entry name" value="L-ASNase_gatD"/>
    <property type="match status" value="1"/>
</dbReference>
<feature type="domain" description="Asparaginase/glutaminase C-terminal" evidence="4">
    <location>
        <begin position="224"/>
        <end position="332"/>
    </location>
</feature>
<feature type="domain" description="L-asparaginase N-terminal" evidence="3">
    <location>
        <begin position="8"/>
        <end position="204"/>
    </location>
</feature>
<dbReference type="Pfam" id="PF00710">
    <property type="entry name" value="Asparaginase"/>
    <property type="match status" value="1"/>
</dbReference>
<sequence>MSASTKPRVAFIGTGGTIASIGAGPFDTLDYAATGQMMQADEILTRFPEVQDWADVVPVRFRAVPSPNIAFPEWKELVLLCDRLVAEEPGLAGIVIGHGTATLEETAYALNLTLKVPVPVVLVGSQRPASALSSDAGMNLANAIRVAACPDARGLGVLTLLNDEIMAAREVTKTSTFRLQTFRSPDFGALGHADGDAVAFYRRPLRRAAPDTEFDIRALDALPRVDIAYAYAGSDGTAVRAFLAAGAKGIVSAGFAPGFCGPGDAEPLQEAAKRGVVVVQSTRAGSGRTFRTTKLRQQGFLVADNLTPQKARILLSLALTVTQDPHEITRIFREY</sequence>
<organism evidence="5 6">
    <name type="scientific">Roseomonas marmotae</name>
    <dbReference type="NCBI Taxonomy" id="2768161"/>
    <lineage>
        <taxon>Bacteria</taxon>
        <taxon>Pseudomonadati</taxon>
        <taxon>Pseudomonadota</taxon>
        <taxon>Alphaproteobacteria</taxon>
        <taxon>Acetobacterales</taxon>
        <taxon>Roseomonadaceae</taxon>
        <taxon>Roseomonas</taxon>
    </lineage>
</organism>
<dbReference type="Gene3D" id="3.40.50.40">
    <property type="match status" value="1"/>
</dbReference>
<name>A0ABS3KGF8_9PROT</name>
<dbReference type="InterPro" id="IPR036152">
    <property type="entry name" value="Asp/glu_Ase-like_sf"/>
</dbReference>
<dbReference type="InterPro" id="IPR027474">
    <property type="entry name" value="L-asparaginase_N"/>
</dbReference>
<dbReference type="PROSITE" id="PS51732">
    <property type="entry name" value="ASN_GLN_ASE_3"/>
    <property type="match status" value="1"/>
</dbReference>
<dbReference type="EMBL" id="JACTNF010000023">
    <property type="protein sequence ID" value="MBO1076555.1"/>
    <property type="molecule type" value="Genomic_DNA"/>
</dbReference>
<accession>A0ABS3KGF8</accession>
<keyword evidence="2" id="KW-0378">Hydrolase</keyword>
<dbReference type="PANTHER" id="PTHR11707:SF28">
    <property type="entry name" value="60 KDA LYSOPHOSPHOLIPASE"/>
    <property type="match status" value="1"/>
</dbReference>
<comment type="similarity">
    <text evidence="1">Belongs to the asparaginase 1 family.</text>
</comment>
<dbReference type="PIRSF" id="PIRSF500176">
    <property type="entry name" value="L_ASNase"/>
    <property type="match status" value="1"/>
</dbReference>
<evidence type="ECO:0000256" key="1">
    <source>
        <dbReference type="ARBA" id="ARBA00010518"/>
    </source>
</evidence>
<evidence type="ECO:0000256" key="2">
    <source>
        <dbReference type="ARBA" id="ARBA00022801"/>
    </source>
</evidence>
<evidence type="ECO:0000313" key="6">
    <source>
        <dbReference type="Proteomes" id="UP001518990"/>
    </source>
</evidence>
<evidence type="ECO:0000259" key="3">
    <source>
        <dbReference type="Pfam" id="PF00710"/>
    </source>
</evidence>